<dbReference type="Proteomes" id="UP000815325">
    <property type="component" value="Unassembled WGS sequence"/>
</dbReference>
<dbReference type="SUPFAM" id="SSF52540">
    <property type="entry name" value="P-loop containing nucleoside triphosphate hydrolases"/>
    <property type="match status" value="1"/>
</dbReference>
<feature type="compositionally biased region" description="Gly residues" evidence="4">
    <location>
        <begin position="300"/>
        <end position="313"/>
    </location>
</feature>
<dbReference type="InterPro" id="IPR003439">
    <property type="entry name" value="ABC_transporter-like_ATP-bd"/>
</dbReference>
<feature type="compositionally biased region" description="Basic and acidic residues" evidence="4">
    <location>
        <begin position="275"/>
        <end position="285"/>
    </location>
</feature>
<dbReference type="EMBL" id="MU069814">
    <property type="protein sequence ID" value="KAF5833387.1"/>
    <property type="molecule type" value="Genomic_DNA"/>
</dbReference>
<evidence type="ECO:0000256" key="1">
    <source>
        <dbReference type="ARBA" id="ARBA00008526"/>
    </source>
</evidence>
<dbReference type="Pfam" id="PF00005">
    <property type="entry name" value="ABC_tran"/>
    <property type="match status" value="1"/>
</dbReference>
<accession>A0ABQ7GFK4</accession>
<keyword evidence="7" id="KW-1185">Reference proteome</keyword>
<protein>
    <recommendedName>
        <fullName evidence="5">ABC transporter domain-containing protein</fullName>
    </recommendedName>
</protein>
<feature type="region of interest" description="Disordered" evidence="4">
    <location>
        <begin position="121"/>
        <end position="146"/>
    </location>
</feature>
<feature type="compositionally biased region" description="Acidic residues" evidence="4">
    <location>
        <begin position="137"/>
        <end position="146"/>
    </location>
</feature>
<name>A0ABQ7GFK4_DUNSA</name>
<evidence type="ECO:0000313" key="6">
    <source>
        <dbReference type="EMBL" id="KAF5833387.1"/>
    </source>
</evidence>
<dbReference type="InterPro" id="IPR026082">
    <property type="entry name" value="ABCA"/>
</dbReference>
<evidence type="ECO:0000256" key="4">
    <source>
        <dbReference type="SAM" id="MobiDB-lite"/>
    </source>
</evidence>
<feature type="region of interest" description="Disordered" evidence="4">
    <location>
        <begin position="213"/>
        <end position="313"/>
    </location>
</feature>
<organism evidence="6 7">
    <name type="scientific">Dunaliella salina</name>
    <name type="common">Green alga</name>
    <name type="synonym">Protococcus salinus</name>
    <dbReference type="NCBI Taxonomy" id="3046"/>
    <lineage>
        <taxon>Eukaryota</taxon>
        <taxon>Viridiplantae</taxon>
        <taxon>Chlorophyta</taxon>
        <taxon>core chlorophytes</taxon>
        <taxon>Chlorophyceae</taxon>
        <taxon>CS clade</taxon>
        <taxon>Chlamydomonadales</taxon>
        <taxon>Dunaliellaceae</taxon>
        <taxon>Dunaliella</taxon>
    </lineage>
</organism>
<feature type="region of interest" description="Disordered" evidence="4">
    <location>
        <begin position="63"/>
        <end position="84"/>
    </location>
</feature>
<feature type="compositionally biased region" description="Gly residues" evidence="4">
    <location>
        <begin position="214"/>
        <end position="232"/>
    </location>
</feature>
<comment type="similarity">
    <text evidence="1">Belongs to the ABC transporter superfamily. ABCA family. CPR flippase (TC 3.A.1.211) subfamily.</text>
</comment>
<dbReference type="Gene3D" id="3.40.50.300">
    <property type="entry name" value="P-loop containing nucleotide triphosphate hydrolases"/>
    <property type="match status" value="1"/>
</dbReference>
<comment type="caution">
    <text evidence="6">The sequence shown here is derived from an EMBL/GenBank/DDBJ whole genome shotgun (WGS) entry which is preliminary data.</text>
</comment>
<feature type="domain" description="ABC transporter" evidence="5">
    <location>
        <begin position="322"/>
        <end position="398"/>
    </location>
</feature>
<evidence type="ECO:0000259" key="5">
    <source>
        <dbReference type="Pfam" id="PF00005"/>
    </source>
</evidence>
<keyword evidence="2" id="KW-0813">Transport</keyword>
<keyword evidence="3" id="KW-0677">Repeat</keyword>
<evidence type="ECO:0000313" key="7">
    <source>
        <dbReference type="Proteomes" id="UP000815325"/>
    </source>
</evidence>
<reference evidence="6" key="1">
    <citation type="submission" date="2017-08" db="EMBL/GenBank/DDBJ databases">
        <authorList>
            <person name="Polle J.E."/>
            <person name="Barry K."/>
            <person name="Cushman J."/>
            <person name="Schmutz J."/>
            <person name="Tran D."/>
            <person name="Hathwaick L.T."/>
            <person name="Yim W.C."/>
            <person name="Jenkins J."/>
            <person name="Mckie-Krisberg Z.M."/>
            <person name="Prochnik S."/>
            <person name="Lindquist E."/>
            <person name="Dockter R.B."/>
            <person name="Adam C."/>
            <person name="Molina H."/>
            <person name="Bunkerborg J."/>
            <person name="Jin E."/>
            <person name="Buchheim M."/>
            <person name="Magnuson J."/>
        </authorList>
    </citation>
    <scope>NUCLEOTIDE SEQUENCE</scope>
    <source>
        <strain evidence="6">CCAP 19/18</strain>
    </source>
</reference>
<dbReference type="PANTHER" id="PTHR19229:SF36">
    <property type="entry name" value="ATP-BINDING CASSETTE SUB-FAMILY A MEMBER 2"/>
    <property type="match status" value="1"/>
</dbReference>
<evidence type="ECO:0000256" key="2">
    <source>
        <dbReference type="ARBA" id="ARBA00022448"/>
    </source>
</evidence>
<feature type="compositionally biased region" description="Gly residues" evidence="4">
    <location>
        <begin position="264"/>
        <end position="273"/>
    </location>
</feature>
<proteinExistence type="inferred from homology"/>
<dbReference type="PANTHER" id="PTHR19229">
    <property type="entry name" value="ATP-BINDING CASSETTE TRANSPORTER SUBFAMILY A ABCA"/>
    <property type="match status" value="1"/>
</dbReference>
<dbReference type="InterPro" id="IPR027417">
    <property type="entry name" value="P-loop_NTPase"/>
</dbReference>
<sequence>MPLPIPHETDPWAYNVTGSPLLHMAMQTVVYFGLVVLLDSGLTTWARTLMSQRLMAAMHHRTKTTSARSGSSHVHDRTLVGSGQEGQTLAQPLLGFESDAESGAVGADGFAGGVGGGAVGNGAVSAAPGSHQRTDEVDGDDNELDEDEDVRAERLAVQQGACDASGAVVVVDGARKTYYMGTAGWKTTVAGAFKRLLRWTGLTGGSRDVRAASGGTGAAGGSGGASSTGVGGTQRVQGRATELSAGPGSGAWSLDVGEQEDRSGGGGDGGGGSTRRPEEGPDSEHGQLAAQQREGKAPDGGDGAGGQTMGGSGGEDVVRALKGLWVHVMPGECFGLLGVNGAGKSTTFKILTGEILPDAGDARIAGHSILLALQQARQRLGYCPQADALPGDMTGREVLAMYARLQGLCIFQALPSGRPHGQTPPGSVIKLFMHPAYILACPEHTKHVLMSRAQSFDE</sequence>
<gene>
    <name evidence="6" type="ORF">DUNSADRAFT_10319</name>
</gene>
<evidence type="ECO:0000256" key="3">
    <source>
        <dbReference type="ARBA" id="ARBA00022737"/>
    </source>
</evidence>